<feature type="transmembrane region" description="Helical" evidence="6">
    <location>
        <begin position="278"/>
        <end position="300"/>
    </location>
</feature>
<evidence type="ECO:0000313" key="8">
    <source>
        <dbReference type="EMBL" id="MDQ1105956.1"/>
    </source>
</evidence>
<gene>
    <name evidence="8" type="ORF">QE405_003240</name>
</gene>
<feature type="transmembrane region" description="Helical" evidence="6">
    <location>
        <begin position="250"/>
        <end position="271"/>
    </location>
</feature>
<feature type="transmembrane region" description="Helical" evidence="6">
    <location>
        <begin position="306"/>
        <end position="326"/>
    </location>
</feature>
<reference evidence="8" key="1">
    <citation type="submission" date="2023-07" db="EMBL/GenBank/DDBJ databases">
        <title>Functional and genomic diversity of the sorghum phyllosphere microbiome.</title>
        <authorList>
            <person name="Shade A."/>
        </authorList>
    </citation>
    <scope>NUCLEOTIDE SEQUENCE</scope>
    <source>
        <strain evidence="8">SORGH_AS_1067</strain>
    </source>
</reference>
<dbReference type="PANTHER" id="PTHR43124:SF3">
    <property type="entry name" value="CHLORAMPHENICOL EFFLUX PUMP RV0191"/>
    <property type="match status" value="1"/>
</dbReference>
<evidence type="ECO:0000256" key="2">
    <source>
        <dbReference type="ARBA" id="ARBA00022475"/>
    </source>
</evidence>
<feature type="transmembrane region" description="Helical" evidence="6">
    <location>
        <begin position="81"/>
        <end position="99"/>
    </location>
</feature>
<evidence type="ECO:0000259" key="7">
    <source>
        <dbReference type="PROSITE" id="PS50850"/>
    </source>
</evidence>
<dbReference type="SUPFAM" id="SSF103473">
    <property type="entry name" value="MFS general substrate transporter"/>
    <property type="match status" value="1"/>
</dbReference>
<dbReference type="Proteomes" id="UP001239215">
    <property type="component" value="Unassembled WGS sequence"/>
</dbReference>
<feature type="transmembrane region" description="Helical" evidence="6">
    <location>
        <begin position="111"/>
        <end position="130"/>
    </location>
</feature>
<dbReference type="InterPro" id="IPR050189">
    <property type="entry name" value="MFS_Efflux_Transporters"/>
</dbReference>
<dbReference type="InterPro" id="IPR036259">
    <property type="entry name" value="MFS_trans_sf"/>
</dbReference>
<feature type="domain" description="Major facilitator superfamily (MFS) profile" evidence="7">
    <location>
        <begin position="15"/>
        <end position="393"/>
    </location>
</feature>
<accession>A0AAJ1U7Q3</accession>
<dbReference type="CDD" id="cd17324">
    <property type="entry name" value="MFS_NepI_like"/>
    <property type="match status" value="1"/>
</dbReference>
<keyword evidence="3 6" id="KW-0812">Transmembrane</keyword>
<proteinExistence type="predicted"/>
<feature type="transmembrane region" description="Helical" evidence="6">
    <location>
        <begin position="368"/>
        <end position="388"/>
    </location>
</feature>
<feature type="transmembrane region" description="Helical" evidence="6">
    <location>
        <begin position="338"/>
        <end position="362"/>
    </location>
</feature>
<dbReference type="PANTHER" id="PTHR43124">
    <property type="entry name" value="PURINE EFFLUX PUMP PBUE"/>
    <property type="match status" value="1"/>
</dbReference>
<evidence type="ECO:0000256" key="3">
    <source>
        <dbReference type="ARBA" id="ARBA00022692"/>
    </source>
</evidence>
<dbReference type="Pfam" id="PF07690">
    <property type="entry name" value="MFS_1"/>
    <property type="match status" value="1"/>
</dbReference>
<dbReference type="PROSITE" id="PS50850">
    <property type="entry name" value="MFS"/>
    <property type="match status" value="1"/>
</dbReference>
<feature type="transmembrane region" description="Helical" evidence="6">
    <location>
        <begin position="167"/>
        <end position="189"/>
    </location>
</feature>
<evidence type="ECO:0000313" key="9">
    <source>
        <dbReference type="Proteomes" id="UP001239215"/>
    </source>
</evidence>
<name>A0AAJ1U7Q3_9ACTN</name>
<evidence type="ECO:0000256" key="6">
    <source>
        <dbReference type="SAM" id="Phobius"/>
    </source>
</evidence>
<comment type="caution">
    <text evidence="8">The sequence shown here is derived from an EMBL/GenBank/DDBJ whole genome shotgun (WGS) entry which is preliminary data.</text>
</comment>
<keyword evidence="5 6" id="KW-0472">Membrane</keyword>
<feature type="transmembrane region" description="Helical" evidence="6">
    <location>
        <begin position="142"/>
        <end position="161"/>
    </location>
</feature>
<comment type="subcellular location">
    <subcellularLocation>
        <location evidence="1">Cell membrane</location>
        <topology evidence="1">Multi-pass membrane protein</topology>
    </subcellularLocation>
</comment>
<keyword evidence="2" id="KW-1003">Cell membrane</keyword>
<organism evidence="8 9">
    <name type="scientific">Nocardioides zeae</name>
    <dbReference type="NCBI Taxonomy" id="1457234"/>
    <lineage>
        <taxon>Bacteria</taxon>
        <taxon>Bacillati</taxon>
        <taxon>Actinomycetota</taxon>
        <taxon>Actinomycetes</taxon>
        <taxon>Propionibacteriales</taxon>
        <taxon>Nocardioidaceae</taxon>
        <taxon>Nocardioides</taxon>
    </lineage>
</organism>
<dbReference type="InterPro" id="IPR011701">
    <property type="entry name" value="MFS"/>
</dbReference>
<sequence length="404" mass="40193">MTSDRPGSPPRLPLAVLVLGATIFCLGTSEFMLAGLLPDLARDLDVSIPAAGGLISGFAVGMVVGAPAMALLTLRLPRRTTLLVSAVVFAVAHLAAVVVDDYATLLATRVVAAVACATFWAVAAVTAVAISPPGATARAMAVVVGGLTVANVVGVPLGSLVGSQGGWRAAFLAVGLLTLLATVATALLVPETREVGDASYGAVLRRELRTFRRAPLWVALGTTALFQAAVFCTFSYLAPVVTDVGGLTEGWVPVVLLAFGLGSVAGVALGGRYADRNLLLNVQASLVALAVALVVLAATADLPGAIVASSALFGIAAFSIASAINARVLGLAGDAPTLASAVNVSAFNVGNALGPALGGLVLAAGAGYRAPVAVSLALTAGALGLALLSRRIERSPDPSVTLAP</sequence>
<evidence type="ECO:0000256" key="4">
    <source>
        <dbReference type="ARBA" id="ARBA00022989"/>
    </source>
</evidence>
<keyword evidence="4 6" id="KW-1133">Transmembrane helix</keyword>
<dbReference type="GO" id="GO:0005886">
    <property type="term" value="C:plasma membrane"/>
    <property type="evidence" value="ECO:0007669"/>
    <property type="project" value="UniProtKB-SubCell"/>
</dbReference>
<dbReference type="InterPro" id="IPR020846">
    <property type="entry name" value="MFS_dom"/>
</dbReference>
<dbReference type="GO" id="GO:0022857">
    <property type="term" value="F:transmembrane transporter activity"/>
    <property type="evidence" value="ECO:0007669"/>
    <property type="project" value="InterPro"/>
</dbReference>
<evidence type="ECO:0000256" key="1">
    <source>
        <dbReference type="ARBA" id="ARBA00004651"/>
    </source>
</evidence>
<feature type="transmembrane region" description="Helical" evidence="6">
    <location>
        <begin position="12"/>
        <end position="34"/>
    </location>
</feature>
<dbReference type="RefSeq" id="WP_307202665.1">
    <property type="nucleotide sequence ID" value="NZ_JAUTAN010000001.1"/>
</dbReference>
<feature type="transmembrane region" description="Helical" evidence="6">
    <location>
        <begin position="54"/>
        <end position="74"/>
    </location>
</feature>
<dbReference type="Gene3D" id="1.20.1250.20">
    <property type="entry name" value="MFS general substrate transporter like domains"/>
    <property type="match status" value="1"/>
</dbReference>
<evidence type="ECO:0000256" key="5">
    <source>
        <dbReference type="ARBA" id="ARBA00023136"/>
    </source>
</evidence>
<dbReference type="NCBIfam" id="NF033135">
    <property type="entry name" value="cmx_cmrA"/>
    <property type="match status" value="1"/>
</dbReference>
<dbReference type="AlphaFoldDB" id="A0AAJ1U7Q3"/>
<feature type="transmembrane region" description="Helical" evidence="6">
    <location>
        <begin position="214"/>
        <end position="238"/>
    </location>
</feature>
<dbReference type="EMBL" id="JAUTAN010000001">
    <property type="protein sequence ID" value="MDQ1105956.1"/>
    <property type="molecule type" value="Genomic_DNA"/>
</dbReference>
<protein>
    <submittedName>
        <fullName evidence="8">DHA1 family chloramphenicol resistance protein-like MFS transporter</fullName>
    </submittedName>
</protein>